<proteinExistence type="predicted"/>
<sequence>MISVGYFEIILAMISYVAIYVYRIRRSSNGLPKAWPIVGMIPAFFFHINDFLEYVTMVLQSSDCNFMAPGLWLSSSDRIFFTADPGNVRYMMSTNFGNFPKGPLYKRTFDIFGDGIFNVDFDSWKAQRRMTERLLVQVSYHKMLTKITRAKLQDGLRELLDRFCERSTEFDLQDVFIRLAFNLTCMTVTGFDPGVLSADTPEAKYSNSMSDAEEVIFYRHVFPEWSWKLPRIFGIRMDAKLMTAWKAMDEIIWGYIKAKRKGEEEIPEGGHVDMMAAFMLESSKSDKAGDDRFVRDATFNFLFAGAQGSGATMMWVFWCLSKNPMVESKLREEIDSTIQEGGENGLEKLVDKMVYLHGAVCETLRLYPPIPFQHKCPTNLVVLPSGHRVDPKTKILICTYAMGRMKSIWGEDCLEFKPERWITEKGKIKHQPSHKFFTFHTGPRACLGKDIAISQLKIIVAFIIRNYKVHVVEGQKAEFTNSILLRMRHGLKVRITKRRSA</sequence>
<comment type="caution">
    <text evidence="1">The sequence shown here is derived from an EMBL/GenBank/DDBJ whole genome shotgun (WGS) entry which is preliminary data.</text>
</comment>
<keyword evidence="2" id="KW-1185">Reference proteome</keyword>
<reference evidence="2" key="1">
    <citation type="journal article" date="2023" name="Front. Plant Sci.">
        <title>Chromosomal-level genome assembly of Melastoma candidum provides insights into trichome evolution.</title>
        <authorList>
            <person name="Zhong Y."/>
            <person name="Wu W."/>
            <person name="Sun C."/>
            <person name="Zou P."/>
            <person name="Liu Y."/>
            <person name="Dai S."/>
            <person name="Zhou R."/>
        </authorList>
    </citation>
    <scope>NUCLEOTIDE SEQUENCE [LARGE SCALE GENOMIC DNA]</scope>
</reference>
<dbReference type="Proteomes" id="UP001057402">
    <property type="component" value="Chromosome 8"/>
</dbReference>
<protein>
    <submittedName>
        <fullName evidence="1">Uncharacterized protein</fullName>
    </submittedName>
</protein>
<gene>
    <name evidence="1" type="ORF">MLD38_028446</name>
</gene>
<organism evidence="1 2">
    <name type="scientific">Melastoma candidum</name>
    <dbReference type="NCBI Taxonomy" id="119954"/>
    <lineage>
        <taxon>Eukaryota</taxon>
        <taxon>Viridiplantae</taxon>
        <taxon>Streptophyta</taxon>
        <taxon>Embryophyta</taxon>
        <taxon>Tracheophyta</taxon>
        <taxon>Spermatophyta</taxon>
        <taxon>Magnoliopsida</taxon>
        <taxon>eudicotyledons</taxon>
        <taxon>Gunneridae</taxon>
        <taxon>Pentapetalae</taxon>
        <taxon>rosids</taxon>
        <taxon>malvids</taxon>
        <taxon>Myrtales</taxon>
        <taxon>Melastomataceae</taxon>
        <taxon>Melastomatoideae</taxon>
        <taxon>Melastomateae</taxon>
        <taxon>Melastoma</taxon>
    </lineage>
</organism>
<evidence type="ECO:0000313" key="2">
    <source>
        <dbReference type="Proteomes" id="UP001057402"/>
    </source>
</evidence>
<name>A0ACB9N153_9MYRT</name>
<evidence type="ECO:0000313" key="1">
    <source>
        <dbReference type="EMBL" id="KAI4330143.1"/>
    </source>
</evidence>
<dbReference type="EMBL" id="CM042887">
    <property type="protein sequence ID" value="KAI4330143.1"/>
    <property type="molecule type" value="Genomic_DNA"/>
</dbReference>
<accession>A0ACB9N153</accession>